<dbReference type="RefSeq" id="WP_055227612.1">
    <property type="nucleotide sequence ID" value="NZ_CAXSRP010000004.1"/>
</dbReference>
<keyword evidence="4" id="KW-0862">Zinc</keyword>
<dbReference type="Proteomes" id="UP000095706">
    <property type="component" value="Unassembled WGS sequence"/>
</dbReference>
<keyword evidence="3 6" id="KW-0378">Hydrolase</keyword>
<dbReference type="AlphaFoldDB" id="A0A174DXV4"/>
<dbReference type="GO" id="GO:0046872">
    <property type="term" value="F:metal ion binding"/>
    <property type="evidence" value="ECO:0007669"/>
    <property type="project" value="UniProtKB-KW"/>
</dbReference>
<feature type="domain" description="Metallo-beta-lactamase" evidence="5">
    <location>
        <begin position="13"/>
        <end position="191"/>
    </location>
</feature>
<dbReference type="PANTHER" id="PTHR46233">
    <property type="entry name" value="HYDROXYACYLGLUTATHIONE HYDROLASE GLOC"/>
    <property type="match status" value="1"/>
</dbReference>
<reference evidence="6 7" key="1">
    <citation type="submission" date="2015-09" db="EMBL/GenBank/DDBJ databases">
        <authorList>
            <consortium name="Pathogen Informatics"/>
        </authorList>
    </citation>
    <scope>NUCLEOTIDE SEQUENCE [LARGE SCALE GENOMIC DNA]</scope>
    <source>
        <strain evidence="6 7">2789STDY5608849</strain>
    </source>
</reference>
<proteinExistence type="predicted"/>
<keyword evidence="2" id="KW-0479">Metal-binding</keyword>
<evidence type="ECO:0000256" key="3">
    <source>
        <dbReference type="ARBA" id="ARBA00022801"/>
    </source>
</evidence>
<dbReference type="Gene3D" id="3.60.15.10">
    <property type="entry name" value="Ribonuclease Z/Hydroxyacylglutathione hydrolase-like"/>
    <property type="match status" value="1"/>
</dbReference>
<organism evidence="6 7">
    <name type="scientific">Fusicatenibacter saccharivorans</name>
    <dbReference type="NCBI Taxonomy" id="1150298"/>
    <lineage>
        <taxon>Bacteria</taxon>
        <taxon>Bacillati</taxon>
        <taxon>Bacillota</taxon>
        <taxon>Clostridia</taxon>
        <taxon>Lachnospirales</taxon>
        <taxon>Lachnospiraceae</taxon>
        <taxon>Fusicatenibacter</taxon>
    </lineage>
</organism>
<accession>A0A174DXV4</accession>
<name>A0A174DXV4_9FIRM</name>
<evidence type="ECO:0000313" key="7">
    <source>
        <dbReference type="Proteomes" id="UP000095706"/>
    </source>
</evidence>
<evidence type="ECO:0000256" key="4">
    <source>
        <dbReference type="ARBA" id="ARBA00022833"/>
    </source>
</evidence>
<dbReference type="SMART" id="SM00849">
    <property type="entry name" value="Lactamase_B"/>
    <property type="match status" value="1"/>
</dbReference>
<dbReference type="GO" id="GO:0016787">
    <property type="term" value="F:hydrolase activity"/>
    <property type="evidence" value="ECO:0007669"/>
    <property type="project" value="UniProtKB-KW"/>
</dbReference>
<dbReference type="InterPro" id="IPR036866">
    <property type="entry name" value="RibonucZ/Hydroxyglut_hydro"/>
</dbReference>
<gene>
    <name evidence="6" type="ORF">ERS852406_01656</name>
</gene>
<dbReference type="InterPro" id="IPR051453">
    <property type="entry name" value="MBL_Glyoxalase_II"/>
</dbReference>
<dbReference type="CDD" id="cd06262">
    <property type="entry name" value="metallo-hydrolase-like_MBL-fold"/>
    <property type="match status" value="1"/>
</dbReference>
<dbReference type="EMBL" id="CYYV01000007">
    <property type="protein sequence ID" value="CUO29058.1"/>
    <property type="molecule type" value="Genomic_DNA"/>
</dbReference>
<protein>
    <submittedName>
        <fullName evidence="6">Hydroxyacylglutathione hydrolase</fullName>
    </submittedName>
</protein>
<dbReference type="Pfam" id="PF00753">
    <property type="entry name" value="Lactamase_B"/>
    <property type="match status" value="1"/>
</dbReference>
<dbReference type="GeneID" id="79856292"/>
<evidence type="ECO:0000259" key="5">
    <source>
        <dbReference type="SMART" id="SM00849"/>
    </source>
</evidence>
<evidence type="ECO:0000256" key="1">
    <source>
        <dbReference type="ARBA" id="ARBA00001947"/>
    </source>
</evidence>
<dbReference type="InterPro" id="IPR001279">
    <property type="entry name" value="Metallo-B-lactamas"/>
</dbReference>
<evidence type="ECO:0000313" key="6">
    <source>
        <dbReference type="EMBL" id="CUO29058.1"/>
    </source>
</evidence>
<comment type="cofactor">
    <cofactor evidence="1">
        <name>Zn(2+)</name>
        <dbReference type="ChEBI" id="CHEBI:29105"/>
    </cofactor>
</comment>
<dbReference type="SUPFAM" id="SSF56281">
    <property type="entry name" value="Metallo-hydrolase/oxidoreductase"/>
    <property type="match status" value="1"/>
</dbReference>
<dbReference type="PANTHER" id="PTHR46233:SF3">
    <property type="entry name" value="HYDROXYACYLGLUTATHIONE HYDROLASE GLOC"/>
    <property type="match status" value="1"/>
</dbReference>
<sequence length="207" mass="23189">MIKVNYRALGMLSTNCYVVENPDSQKVLIVDPGDSPLEIERQIDEIDGDPEAILLTHGHFDHMLAADALRKKYHIPVYVHEKEQHLLGDPKKNLSGLWSKPYTMQADKTVKEGDVLHLADFEIHVLATPGHTAGGVCYYIPAEKALFSGDTLFCESYGRYDFPTSSGRELIASAKRLLKELPGDVTVYPGHNDETTIEHEKRYNPLA</sequence>
<evidence type="ECO:0000256" key="2">
    <source>
        <dbReference type="ARBA" id="ARBA00022723"/>
    </source>
</evidence>